<sequence length="454" mass="51097">MYKVFIVDDELLVIKSLIASMRWEEYGFEIAGHALSGTEAFEEISRLKPDLVFTDIRMPGIGGLELIRNLKNAANQALFVIISGYAEFALAQKAIHYGAFGYCLKPFDDEEIASYLKKARTLLKNRQPSLDAELLDMLEDGESSIEELRTALLARGVDLGSGDPYLAVVVLGKSKQAPEGWKNAVSLRIGYGKTAYLIREMSLTDALRNGTEGETIKGIGASDPFRGLGQIKEAIESAEERAYRYFVTGREGLLTDADAEPSSPELTIQLNEAVASQDRAKLRTLLEQVRALFSDGRLTIKDALIIYNRVQQEETIFTYDKLARTFGDAQEMLDELLRGLGREATHALTKNRLIGPIQDYIKMHFQEDVSIHDISAKFSINPNYFSQLFKKEVGLTFTEYVTTLRVQHACELLRQTDLSIAEIAEKAGYEDYFYFSRVFKKLTGTSPRLYRNRQ</sequence>
<evidence type="ECO:0000256" key="2">
    <source>
        <dbReference type="ARBA" id="ARBA00023125"/>
    </source>
</evidence>
<dbReference type="SMART" id="SM00342">
    <property type="entry name" value="HTH_ARAC"/>
    <property type="match status" value="1"/>
</dbReference>
<feature type="modified residue" description="4-aspartylphosphate" evidence="4">
    <location>
        <position position="55"/>
    </location>
</feature>
<dbReference type="SUPFAM" id="SSF46689">
    <property type="entry name" value="Homeodomain-like"/>
    <property type="match status" value="2"/>
</dbReference>
<dbReference type="Proteomes" id="UP001596105">
    <property type="component" value="Unassembled WGS sequence"/>
</dbReference>
<feature type="domain" description="HTH araC/xylS-type" evidence="5">
    <location>
        <begin position="355"/>
        <end position="453"/>
    </location>
</feature>
<keyword evidence="8" id="KW-1185">Reference proteome</keyword>
<feature type="domain" description="Response regulatory" evidence="6">
    <location>
        <begin position="3"/>
        <end position="120"/>
    </location>
</feature>
<keyword evidence="2" id="KW-0238">DNA-binding</keyword>
<comment type="caution">
    <text evidence="7">The sequence shown here is derived from an EMBL/GenBank/DDBJ whole genome shotgun (WGS) entry which is preliminary data.</text>
</comment>
<dbReference type="InterPro" id="IPR001789">
    <property type="entry name" value="Sig_transdc_resp-reg_receiver"/>
</dbReference>
<dbReference type="RefSeq" id="WP_209744245.1">
    <property type="nucleotide sequence ID" value="NZ_JBHSMH010000111.1"/>
</dbReference>
<dbReference type="EMBL" id="JBHSMH010000111">
    <property type="protein sequence ID" value="MFC5471821.1"/>
    <property type="molecule type" value="Genomic_DNA"/>
</dbReference>
<dbReference type="PROSITE" id="PS01124">
    <property type="entry name" value="HTH_ARAC_FAMILY_2"/>
    <property type="match status" value="1"/>
</dbReference>
<protein>
    <submittedName>
        <fullName evidence="7">Helix-turn-helix domain-containing protein</fullName>
    </submittedName>
</protein>
<evidence type="ECO:0000256" key="1">
    <source>
        <dbReference type="ARBA" id="ARBA00023015"/>
    </source>
</evidence>
<proteinExistence type="predicted"/>
<dbReference type="Pfam" id="PF12833">
    <property type="entry name" value="HTH_18"/>
    <property type="match status" value="1"/>
</dbReference>
<dbReference type="PROSITE" id="PS50110">
    <property type="entry name" value="RESPONSE_REGULATORY"/>
    <property type="match status" value="1"/>
</dbReference>
<reference evidence="8" key="1">
    <citation type="journal article" date="2019" name="Int. J. Syst. Evol. Microbiol.">
        <title>The Global Catalogue of Microorganisms (GCM) 10K type strain sequencing project: providing services to taxonomists for standard genome sequencing and annotation.</title>
        <authorList>
            <consortium name="The Broad Institute Genomics Platform"/>
            <consortium name="The Broad Institute Genome Sequencing Center for Infectious Disease"/>
            <person name="Wu L."/>
            <person name="Ma J."/>
        </authorList>
    </citation>
    <scope>NUCLEOTIDE SEQUENCE [LARGE SCALE GENOMIC DNA]</scope>
    <source>
        <strain evidence="8">CCUG 57113</strain>
    </source>
</reference>
<dbReference type="PANTHER" id="PTHR43280">
    <property type="entry name" value="ARAC-FAMILY TRANSCRIPTIONAL REGULATOR"/>
    <property type="match status" value="1"/>
</dbReference>
<evidence type="ECO:0000259" key="5">
    <source>
        <dbReference type="PROSITE" id="PS01124"/>
    </source>
</evidence>
<keyword evidence="4" id="KW-0597">Phosphoprotein</keyword>
<dbReference type="InterPro" id="IPR009057">
    <property type="entry name" value="Homeodomain-like_sf"/>
</dbReference>
<dbReference type="Gene3D" id="3.40.50.2300">
    <property type="match status" value="1"/>
</dbReference>
<accession>A0ABW0M2N9</accession>
<evidence type="ECO:0000259" key="6">
    <source>
        <dbReference type="PROSITE" id="PS50110"/>
    </source>
</evidence>
<dbReference type="InterPro" id="IPR018062">
    <property type="entry name" value="HTH_AraC-typ_CS"/>
</dbReference>
<evidence type="ECO:0000313" key="7">
    <source>
        <dbReference type="EMBL" id="MFC5471821.1"/>
    </source>
</evidence>
<evidence type="ECO:0000256" key="4">
    <source>
        <dbReference type="PROSITE-ProRule" id="PRU00169"/>
    </source>
</evidence>
<keyword evidence="3" id="KW-0804">Transcription</keyword>
<name>A0ABW0M2N9_9BACL</name>
<dbReference type="Gene3D" id="1.10.10.60">
    <property type="entry name" value="Homeodomain-like"/>
    <property type="match status" value="2"/>
</dbReference>
<keyword evidence="1" id="KW-0805">Transcription regulation</keyword>
<dbReference type="SMART" id="SM00448">
    <property type="entry name" value="REC"/>
    <property type="match status" value="1"/>
</dbReference>
<dbReference type="InterPro" id="IPR020449">
    <property type="entry name" value="Tscrpt_reg_AraC-type_HTH"/>
</dbReference>
<dbReference type="CDD" id="cd17536">
    <property type="entry name" value="REC_YesN-like"/>
    <property type="match status" value="1"/>
</dbReference>
<dbReference type="InterPro" id="IPR011006">
    <property type="entry name" value="CheY-like_superfamily"/>
</dbReference>
<dbReference type="PROSITE" id="PS00041">
    <property type="entry name" value="HTH_ARAC_FAMILY_1"/>
    <property type="match status" value="1"/>
</dbReference>
<dbReference type="PANTHER" id="PTHR43280:SF28">
    <property type="entry name" value="HTH-TYPE TRANSCRIPTIONAL ACTIVATOR RHAS"/>
    <property type="match status" value="1"/>
</dbReference>
<dbReference type="PRINTS" id="PR00032">
    <property type="entry name" value="HTHARAC"/>
</dbReference>
<organism evidence="7 8">
    <name type="scientific">Cohnella suwonensis</name>
    <dbReference type="NCBI Taxonomy" id="696072"/>
    <lineage>
        <taxon>Bacteria</taxon>
        <taxon>Bacillati</taxon>
        <taxon>Bacillota</taxon>
        <taxon>Bacilli</taxon>
        <taxon>Bacillales</taxon>
        <taxon>Paenibacillaceae</taxon>
        <taxon>Cohnella</taxon>
    </lineage>
</organism>
<evidence type="ECO:0000256" key="3">
    <source>
        <dbReference type="ARBA" id="ARBA00023163"/>
    </source>
</evidence>
<dbReference type="InterPro" id="IPR018060">
    <property type="entry name" value="HTH_AraC"/>
</dbReference>
<dbReference type="Pfam" id="PF00072">
    <property type="entry name" value="Response_reg"/>
    <property type="match status" value="1"/>
</dbReference>
<evidence type="ECO:0000313" key="8">
    <source>
        <dbReference type="Proteomes" id="UP001596105"/>
    </source>
</evidence>
<gene>
    <name evidence="7" type="ORF">ACFPPD_24395</name>
</gene>
<dbReference type="SUPFAM" id="SSF52172">
    <property type="entry name" value="CheY-like"/>
    <property type="match status" value="1"/>
</dbReference>